<gene>
    <name evidence="1" type="ORF">PanWU01x14_157600</name>
</gene>
<protein>
    <recommendedName>
        <fullName evidence="3">Reverse transcriptase</fullName>
    </recommendedName>
</protein>
<evidence type="ECO:0008006" key="3">
    <source>
        <dbReference type="Google" id="ProtNLM"/>
    </source>
</evidence>
<dbReference type="EMBL" id="JXTB01000137">
    <property type="protein sequence ID" value="PON59703.1"/>
    <property type="molecule type" value="Genomic_DNA"/>
</dbReference>
<dbReference type="Proteomes" id="UP000237105">
    <property type="component" value="Unassembled WGS sequence"/>
</dbReference>
<proteinExistence type="predicted"/>
<reference evidence="2" key="1">
    <citation type="submission" date="2016-06" db="EMBL/GenBank/DDBJ databases">
        <title>Parallel loss of symbiosis genes in relatives of nitrogen-fixing non-legume Parasponia.</title>
        <authorList>
            <person name="Van Velzen R."/>
            <person name="Holmer R."/>
            <person name="Bu F."/>
            <person name="Rutten L."/>
            <person name="Van Zeijl A."/>
            <person name="Liu W."/>
            <person name="Santuari L."/>
            <person name="Cao Q."/>
            <person name="Sharma T."/>
            <person name="Shen D."/>
            <person name="Roswanjaya Y."/>
            <person name="Wardhani T."/>
            <person name="Kalhor M.S."/>
            <person name="Jansen J."/>
            <person name="Van den Hoogen J."/>
            <person name="Gungor B."/>
            <person name="Hartog M."/>
            <person name="Hontelez J."/>
            <person name="Verver J."/>
            <person name="Yang W.-C."/>
            <person name="Schijlen E."/>
            <person name="Repin R."/>
            <person name="Schilthuizen M."/>
            <person name="Schranz E."/>
            <person name="Heidstra R."/>
            <person name="Miyata K."/>
            <person name="Fedorova E."/>
            <person name="Kohlen W."/>
            <person name="Bisseling T."/>
            <person name="Smit S."/>
            <person name="Geurts R."/>
        </authorList>
    </citation>
    <scope>NUCLEOTIDE SEQUENCE [LARGE SCALE GENOMIC DNA]</scope>
    <source>
        <strain evidence="2">cv. WU1-14</strain>
    </source>
</reference>
<organism evidence="1 2">
    <name type="scientific">Parasponia andersonii</name>
    <name type="common">Sponia andersonii</name>
    <dbReference type="NCBI Taxonomy" id="3476"/>
    <lineage>
        <taxon>Eukaryota</taxon>
        <taxon>Viridiplantae</taxon>
        <taxon>Streptophyta</taxon>
        <taxon>Embryophyta</taxon>
        <taxon>Tracheophyta</taxon>
        <taxon>Spermatophyta</taxon>
        <taxon>Magnoliopsida</taxon>
        <taxon>eudicotyledons</taxon>
        <taxon>Gunneridae</taxon>
        <taxon>Pentapetalae</taxon>
        <taxon>rosids</taxon>
        <taxon>fabids</taxon>
        <taxon>Rosales</taxon>
        <taxon>Cannabaceae</taxon>
        <taxon>Parasponia</taxon>
    </lineage>
</organism>
<comment type="caution">
    <text evidence="1">The sequence shown here is derived from an EMBL/GenBank/DDBJ whole genome shotgun (WGS) entry which is preliminary data.</text>
</comment>
<dbReference type="OrthoDB" id="1748983at2759"/>
<dbReference type="AlphaFoldDB" id="A0A2P5CF71"/>
<dbReference type="STRING" id="3476.A0A2P5CF71"/>
<name>A0A2P5CF71_PARAD</name>
<evidence type="ECO:0000313" key="2">
    <source>
        <dbReference type="Proteomes" id="UP000237105"/>
    </source>
</evidence>
<evidence type="ECO:0000313" key="1">
    <source>
        <dbReference type="EMBL" id="PON59703.1"/>
    </source>
</evidence>
<keyword evidence="2" id="KW-1185">Reference proteome</keyword>
<accession>A0A2P5CF71</accession>
<sequence length="132" mass="15163">MKLVLPRLIYGNLSAFVPGHLITNNVIAAFELLHSMSKKCNEWKGFMVLKLDISKVYDRVEWVFITRVIKCMGFPDCWSIAGGEEEDCCKQRPDISRGFFIFDQTICNLQNQATLGFCISRDNHEELIVVDQ</sequence>